<dbReference type="GO" id="GO:0005576">
    <property type="term" value="C:extracellular region"/>
    <property type="evidence" value="ECO:0007669"/>
    <property type="project" value="TreeGrafter"/>
</dbReference>
<dbReference type="InterPro" id="IPR052336">
    <property type="entry name" value="MlaD_Phospholipid_Transporter"/>
</dbReference>
<evidence type="ECO:0000313" key="2">
    <source>
        <dbReference type="EMBL" id="MQY22937.1"/>
    </source>
</evidence>
<dbReference type="PANTHER" id="PTHR33371:SF4">
    <property type="entry name" value="INTERMEMBRANE PHOSPHOLIPID TRANSPORT SYSTEM BINDING PROTEIN MLAD"/>
    <property type="match status" value="1"/>
</dbReference>
<dbReference type="OrthoDB" id="4516955at2"/>
<dbReference type="Proteomes" id="UP000438448">
    <property type="component" value="Unassembled WGS sequence"/>
</dbReference>
<evidence type="ECO:0000313" key="3">
    <source>
        <dbReference type="Proteomes" id="UP000438448"/>
    </source>
</evidence>
<keyword evidence="3" id="KW-1185">Reference proteome</keyword>
<gene>
    <name evidence="2" type="ORF">NRB20_60610</name>
</gene>
<comment type="caution">
    <text evidence="2">The sequence shown here is derived from an EMBL/GenBank/DDBJ whole genome shotgun (WGS) entry which is preliminary data.</text>
</comment>
<reference evidence="2 3" key="1">
    <citation type="submission" date="2019-10" db="EMBL/GenBank/DDBJ databases">
        <title>Nocardia macrotermitis sp. nov. and Nocardia aurantia sp. nov., isolated from the gut of fungus growing-termite Macrotermes natalensis.</title>
        <authorList>
            <person name="Benndorf R."/>
            <person name="Schwitalla J."/>
            <person name="Martin K."/>
            <person name="De Beer W."/>
            <person name="Kaster A.-K."/>
            <person name="Vollmers J."/>
            <person name="Poulsen M."/>
            <person name="Beemelmanns C."/>
        </authorList>
    </citation>
    <scope>NUCLEOTIDE SEQUENCE [LARGE SCALE GENOMIC DNA]</scope>
    <source>
        <strain evidence="2 3">RB20</strain>
    </source>
</reference>
<dbReference type="EMBL" id="WEGK01000016">
    <property type="protein sequence ID" value="MQY22937.1"/>
    <property type="molecule type" value="Genomic_DNA"/>
</dbReference>
<dbReference type="AlphaFoldDB" id="A0A7K0DB31"/>
<feature type="domain" description="Mce/MlaD" evidence="1">
    <location>
        <begin position="42"/>
        <end position="115"/>
    </location>
</feature>
<proteinExistence type="predicted"/>
<dbReference type="NCBIfam" id="TIGR00996">
    <property type="entry name" value="Mtu_fam_mce"/>
    <property type="match status" value="1"/>
</dbReference>
<dbReference type="InterPro" id="IPR003399">
    <property type="entry name" value="Mce/MlaD"/>
</dbReference>
<name>A0A7K0DB31_9NOCA</name>
<protein>
    <recommendedName>
        <fullName evidence="1">Mce/MlaD domain-containing protein</fullName>
    </recommendedName>
</protein>
<dbReference type="RefSeq" id="WP_153414756.1">
    <property type="nucleotide sequence ID" value="NZ_WEGK01000016.1"/>
</dbReference>
<dbReference type="InterPro" id="IPR005693">
    <property type="entry name" value="Mce"/>
</dbReference>
<accession>A0A7K0DB31</accession>
<organism evidence="2 3">
    <name type="scientific">Nocardia macrotermitis</name>
    <dbReference type="NCBI Taxonomy" id="2585198"/>
    <lineage>
        <taxon>Bacteria</taxon>
        <taxon>Bacillati</taxon>
        <taxon>Actinomycetota</taxon>
        <taxon>Actinomycetes</taxon>
        <taxon>Mycobacteriales</taxon>
        <taxon>Nocardiaceae</taxon>
        <taxon>Nocardia</taxon>
    </lineage>
</organism>
<sequence>MRPTARAIGRIAKGLGIGAVAVAVGSCSAMPLSVQDTVGASTHITADFRNIAGMFEGNPITVLGLQVGKVDKIVPHSQYAEVHMTIDSDVKIPKDVVAALISPSIVTDRHIELTPVYTGGPTLPDDSHLTLESTRTPVELDTLIKTIDQFTASLKPAPGTDGKSGPLDGTLLYDMVNGQGEKIRDTLNALSGALKIGVNNKDAISEIIIKLNELTSMLADNDKSVRQFSNKVTQMSTLLAQQAPGLQGTLDQLNAFLSNTSGTFGQYQNQLASSLTGLTNVTSQLRANAAGLVEVVDVAPMLLQNLDNSMDRGRHFVRLHALIGTVLDGEVVSAFCEKIQMRADGCRTGKVQDLGPDFGLTAAMLGLTK</sequence>
<dbReference type="PANTHER" id="PTHR33371">
    <property type="entry name" value="INTERMEMBRANE PHOSPHOLIPID TRANSPORT SYSTEM BINDING PROTEIN MLAD-RELATED"/>
    <property type="match status" value="1"/>
</dbReference>
<dbReference type="PROSITE" id="PS51257">
    <property type="entry name" value="PROKAR_LIPOPROTEIN"/>
    <property type="match status" value="1"/>
</dbReference>
<dbReference type="Pfam" id="PF02470">
    <property type="entry name" value="MlaD"/>
    <property type="match status" value="1"/>
</dbReference>
<evidence type="ECO:0000259" key="1">
    <source>
        <dbReference type="Pfam" id="PF02470"/>
    </source>
</evidence>